<dbReference type="InterPro" id="IPR040198">
    <property type="entry name" value="Fido_containing"/>
</dbReference>
<dbReference type="PANTHER" id="PTHR13504:SF33">
    <property type="entry name" value="FIC FAMILY PROTEIN"/>
    <property type="match status" value="1"/>
</dbReference>
<dbReference type="InterPro" id="IPR025230">
    <property type="entry name" value="DUF4172"/>
</dbReference>
<dbReference type="Pfam" id="PF13776">
    <property type="entry name" value="DUF4172"/>
    <property type="match status" value="1"/>
</dbReference>
<reference evidence="2 3" key="1">
    <citation type="submission" date="2023-04" db="EMBL/GenBank/DDBJ databases">
        <title>A novel bacteria isolated from coastal sediment.</title>
        <authorList>
            <person name="Liu X.-J."/>
            <person name="Du Z.-J."/>
        </authorList>
    </citation>
    <scope>NUCLEOTIDE SEQUENCE [LARGE SCALE GENOMIC DNA]</scope>
    <source>
        <strain evidence="2 3">SDUM461003</strain>
    </source>
</reference>
<dbReference type="PROSITE" id="PS51459">
    <property type="entry name" value="FIDO"/>
    <property type="match status" value="1"/>
</dbReference>
<accession>A0ABU1ATG0</accession>
<dbReference type="Gene3D" id="1.10.3290.10">
    <property type="entry name" value="Fido-like domain"/>
    <property type="match status" value="1"/>
</dbReference>
<keyword evidence="3" id="KW-1185">Reference proteome</keyword>
<dbReference type="Pfam" id="PF02661">
    <property type="entry name" value="Fic"/>
    <property type="match status" value="1"/>
</dbReference>
<dbReference type="PANTHER" id="PTHR13504">
    <property type="entry name" value="FIDO DOMAIN-CONTAINING PROTEIN DDB_G0283145"/>
    <property type="match status" value="1"/>
</dbReference>
<gene>
    <name evidence="2" type="ORF">QEH52_07505</name>
</gene>
<sequence>MAKTYLWQRADFPHFYHNPAVVAPLELAFQAAVQELDVIMKQQAAGFEDVLTEEIVANSEIEGVLLDRESVHSSFVQNIAPAREKEQGAVALTRLALAHANEPLSHELLFEMHREILKGSTSFPAESIGAYVGNMKIVSGTRMDREYKVIHEGVSQALVHEKMTEFIEWYNQCSPKTPLLNAIQGHVHFETLHPFCDGNGRIGRNLILMGLCRDLGRSTPLALSRSFNTDLETYYRQFEACLDLTAIIQRMSPLFINAVNTTGHILALTAYRTKVSDHAEELNERQLKVLNRLIDYELRGGFEGGMNNAKYQKMTGIGDRTALRDLNELASRGLMVKVGQLKGTRYYLNVPHLVECL</sequence>
<evidence type="ECO:0000259" key="1">
    <source>
        <dbReference type="PROSITE" id="PS51459"/>
    </source>
</evidence>
<dbReference type="EMBL" id="JARXHW010000013">
    <property type="protein sequence ID" value="MDQ8207348.1"/>
    <property type="molecule type" value="Genomic_DNA"/>
</dbReference>
<name>A0ABU1ATG0_9BACT</name>
<feature type="domain" description="Fido" evidence="1">
    <location>
        <begin position="104"/>
        <end position="257"/>
    </location>
</feature>
<dbReference type="SUPFAM" id="SSF140931">
    <property type="entry name" value="Fic-like"/>
    <property type="match status" value="1"/>
</dbReference>
<comment type="caution">
    <text evidence="2">The sequence shown here is derived from an EMBL/GenBank/DDBJ whole genome shotgun (WGS) entry which is preliminary data.</text>
</comment>
<organism evidence="2 3">
    <name type="scientific">Thalassobacterium maritimum</name>
    <dbReference type="NCBI Taxonomy" id="3041265"/>
    <lineage>
        <taxon>Bacteria</taxon>
        <taxon>Pseudomonadati</taxon>
        <taxon>Verrucomicrobiota</taxon>
        <taxon>Opitutia</taxon>
        <taxon>Puniceicoccales</taxon>
        <taxon>Coraliomargaritaceae</taxon>
        <taxon>Thalassobacterium</taxon>
    </lineage>
</organism>
<dbReference type="RefSeq" id="WP_308949483.1">
    <property type="nucleotide sequence ID" value="NZ_JARXHW010000013.1"/>
</dbReference>
<evidence type="ECO:0000313" key="3">
    <source>
        <dbReference type="Proteomes" id="UP001225316"/>
    </source>
</evidence>
<dbReference type="InterPro" id="IPR036597">
    <property type="entry name" value="Fido-like_dom_sf"/>
</dbReference>
<protein>
    <submittedName>
        <fullName evidence="2">DUF4172 domain-containing protein</fullName>
    </submittedName>
</protein>
<evidence type="ECO:0000313" key="2">
    <source>
        <dbReference type="EMBL" id="MDQ8207348.1"/>
    </source>
</evidence>
<dbReference type="Proteomes" id="UP001225316">
    <property type="component" value="Unassembled WGS sequence"/>
</dbReference>
<dbReference type="InterPro" id="IPR003812">
    <property type="entry name" value="Fido"/>
</dbReference>
<proteinExistence type="predicted"/>